<name>A0A6I4V143_9SPHN</name>
<dbReference type="InterPro" id="IPR023198">
    <property type="entry name" value="PGP-like_dom2"/>
</dbReference>
<dbReference type="OrthoDB" id="9807742at2"/>
<evidence type="ECO:0000313" key="1">
    <source>
        <dbReference type="EMBL" id="MXP47568.1"/>
    </source>
</evidence>
<dbReference type="GO" id="GO:0016787">
    <property type="term" value="F:hydrolase activity"/>
    <property type="evidence" value="ECO:0007669"/>
    <property type="project" value="UniProtKB-KW"/>
</dbReference>
<dbReference type="Gene3D" id="3.40.50.1000">
    <property type="entry name" value="HAD superfamily/HAD-like"/>
    <property type="match status" value="1"/>
</dbReference>
<dbReference type="PANTHER" id="PTHR43611:SF3">
    <property type="entry name" value="FLAVIN MONONUCLEOTIDE HYDROLASE 1, CHLOROPLATIC"/>
    <property type="match status" value="1"/>
</dbReference>
<dbReference type="EMBL" id="WTYP01000002">
    <property type="protein sequence ID" value="MXP47568.1"/>
    <property type="molecule type" value="Genomic_DNA"/>
</dbReference>
<dbReference type="PRINTS" id="PR00413">
    <property type="entry name" value="HADHALOGNASE"/>
</dbReference>
<organism evidence="1 2">
    <name type="scientific">Pontixanthobacter luteolus</name>
    <dbReference type="NCBI Taxonomy" id="295089"/>
    <lineage>
        <taxon>Bacteria</taxon>
        <taxon>Pseudomonadati</taxon>
        <taxon>Pseudomonadota</taxon>
        <taxon>Alphaproteobacteria</taxon>
        <taxon>Sphingomonadales</taxon>
        <taxon>Erythrobacteraceae</taxon>
        <taxon>Pontixanthobacter</taxon>
    </lineage>
</organism>
<dbReference type="RefSeq" id="WP_160730851.1">
    <property type="nucleotide sequence ID" value="NZ_WTYP01000002.1"/>
</dbReference>
<dbReference type="Pfam" id="PF00702">
    <property type="entry name" value="Hydrolase"/>
    <property type="match status" value="1"/>
</dbReference>
<evidence type="ECO:0000313" key="2">
    <source>
        <dbReference type="Proteomes" id="UP000471435"/>
    </source>
</evidence>
<dbReference type="InterPro" id="IPR006439">
    <property type="entry name" value="HAD-SF_hydro_IA"/>
</dbReference>
<keyword evidence="1" id="KW-0378">Hydrolase</keyword>
<comment type="caution">
    <text evidence="1">The sequence shown here is derived from an EMBL/GenBank/DDBJ whole genome shotgun (WGS) entry which is preliminary data.</text>
</comment>
<dbReference type="SUPFAM" id="SSF56784">
    <property type="entry name" value="HAD-like"/>
    <property type="match status" value="1"/>
</dbReference>
<dbReference type="NCBIfam" id="TIGR01509">
    <property type="entry name" value="HAD-SF-IA-v3"/>
    <property type="match status" value="1"/>
</dbReference>
<proteinExistence type="predicted"/>
<dbReference type="AlphaFoldDB" id="A0A6I4V143"/>
<accession>A0A6I4V143</accession>
<keyword evidence="2" id="KW-1185">Reference proteome</keyword>
<protein>
    <submittedName>
        <fullName evidence="1">HAD-IA family hydrolase</fullName>
    </submittedName>
</protein>
<dbReference type="InterPro" id="IPR036412">
    <property type="entry name" value="HAD-like_sf"/>
</dbReference>
<dbReference type="SFLD" id="SFLDS00003">
    <property type="entry name" value="Haloacid_Dehalogenase"/>
    <property type="match status" value="1"/>
</dbReference>
<sequence length="203" mass="23095">MSDVIKAVVFDVGRVIVQWDMRLLFEKLIEDPQELDWFLGNVVTEEWHMQHDAGRPIADMIAERIELYPAYSAQIEAYGARFLETIPDRVPGTVELIERLDARGCPLFAITNFGTDFWAQYRPTEPVFERFGDIVVSGHEKTIKPGREIFDLAQQRFGLPAGSMFFIDDNAANIAAAREFGWQVHLFTCAAQLESDLEARGLL</sequence>
<gene>
    <name evidence="1" type="ORF">GRI43_09270</name>
</gene>
<dbReference type="Gene3D" id="1.10.150.240">
    <property type="entry name" value="Putative phosphatase, domain 2"/>
    <property type="match status" value="1"/>
</dbReference>
<reference evidence="1 2" key="1">
    <citation type="submission" date="2019-12" db="EMBL/GenBank/DDBJ databases">
        <title>Genomic-based taxomic classification of the family Erythrobacteraceae.</title>
        <authorList>
            <person name="Xu L."/>
        </authorList>
    </citation>
    <scope>NUCLEOTIDE SEQUENCE [LARGE SCALE GENOMIC DNA]</scope>
    <source>
        <strain evidence="1 2">SW-109</strain>
    </source>
</reference>
<dbReference type="PANTHER" id="PTHR43611">
    <property type="entry name" value="ALPHA-D-GLUCOSE 1-PHOSPHATE PHOSPHATASE"/>
    <property type="match status" value="1"/>
</dbReference>
<dbReference type="Proteomes" id="UP000471435">
    <property type="component" value="Unassembled WGS sequence"/>
</dbReference>
<dbReference type="InterPro" id="IPR023214">
    <property type="entry name" value="HAD_sf"/>
</dbReference>
<dbReference type="SFLD" id="SFLDG01129">
    <property type="entry name" value="C1.5:_HAD__Beta-PGM__Phosphata"/>
    <property type="match status" value="1"/>
</dbReference>